<dbReference type="GO" id="GO:0005524">
    <property type="term" value="F:ATP binding"/>
    <property type="evidence" value="ECO:0007669"/>
    <property type="project" value="UniProtKB-KW"/>
</dbReference>
<keyword evidence="2" id="KW-0547">Nucleotide-binding</keyword>
<dbReference type="SUPFAM" id="SSF52540">
    <property type="entry name" value="P-loop containing nucleoside triphosphate hydrolases"/>
    <property type="match status" value="1"/>
</dbReference>
<evidence type="ECO:0000313" key="7">
    <source>
        <dbReference type="EMBL" id="QDB79104.1"/>
    </source>
</evidence>
<dbReference type="PROSITE" id="PS00211">
    <property type="entry name" value="ABC_TRANSPORTER_1"/>
    <property type="match status" value="1"/>
</dbReference>
<dbReference type="Gene3D" id="3.40.50.300">
    <property type="entry name" value="P-loop containing nucleotide triphosphate hydrolases"/>
    <property type="match status" value="1"/>
</dbReference>
<dbReference type="InterPro" id="IPR003593">
    <property type="entry name" value="AAA+_ATPase"/>
</dbReference>
<keyword evidence="3 7" id="KW-0067">ATP-binding</keyword>
<sequence>MTDLVLDRLVAHRGRPLFEPVSAALPPGTLLGLVGPNGAGKSSLLSAIVGSGVTSSGTARYGEADLHRLRPRRLAEVLAYMTQDSYAPNELRVRDVVAVGARATPAAGPVDVRTAAALERLDVAHLADRSYARLSGGERQLVQVARVVAQHAPVMLLDEPTSALDLGHQLTVMHVLRRHATDGHIVVVTMHDLTQALRWADQVAVVAGGTVTFGTPADVITPELIHRVYGVTAEVFDSPGGSPTLSLVRPSDPTPATLTRPGPAAARP</sequence>
<dbReference type="InterPro" id="IPR017871">
    <property type="entry name" value="ABC_transporter-like_CS"/>
</dbReference>
<dbReference type="CDD" id="cd03214">
    <property type="entry name" value="ABC_Iron-Siderophores_B12_Hemin"/>
    <property type="match status" value="1"/>
</dbReference>
<protein>
    <submittedName>
        <fullName evidence="7">ABC transporter ATP-binding protein</fullName>
    </submittedName>
</protein>
<evidence type="ECO:0000259" key="6">
    <source>
        <dbReference type="PROSITE" id="PS50893"/>
    </source>
</evidence>
<feature type="region of interest" description="Disordered" evidence="5">
    <location>
        <begin position="240"/>
        <end position="268"/>
    </location>
</feature>
<dbReference type="PROSITE" id="PS50893">
    <property type="entry name" value="ABC_TRANSPORTER_2"/>
    <property type="match status" value="1"/>
</dbReference>
<dbReference type="PANTHER" id="PTHR42794">
    <property type="entry name" value="HEMIN IMPORT ATP-BINDING PROTEIN HMUV"/>
    <property type="match status" value="1"/>
</dbReference>
<evidence type="ECO:0000256" key="2">
    <source>
        <dbReference type="ARBA" id="ARBA00022741"/>
    </source>
</evidence>
<reference evidence="7 8" key="1">
    <citation type="submission" date="2019-05" db="EMBL/GenBank/DDBJ databases">
        <title>Georgenia *** sp. nov., and Georgenia *** sp. nov., isolated from the intestinal contents of plateau pika (Ochotona curzoniae) in the Qinghai-Tibet plateau of China.</title>
        <authorList>
            <person name="Tian Z."/>
        </authorList>
    </citation>
    <scope>NUCLEOTIDE SEQUENCE [LARGE SCALE GENOMIC DNA]</scope>
    <source>
        <strain evidence="7 8">Z294</strain>
    </source>
</reference>
<evidence type="ECO:0000256" key="1">
    <source>
        <dbReference type="ARBA" id="ARBA00022448"/>
    </source>
</evidence>
<organism evidence="7 8">
    <name type="scientific">Georgenia wutianyii</name>
    <dbReference type="NCBI Taxonomy" id="2585135"/>
    <lineage>
        <taxon>Bacteria</taxon>
        <taxon>Bacillati</taxon>
        <taxon>Actinomycetota</taxon>
        <taxon>Actinomycetes</taxon>
        <taxon>Micrococcales</taxon>
        <taxon>Bogoriellaceae</taxon>
        <taxon>Georgenia</taxon>
    </lineage>
</organism>
<dbReference type="InterPro" id="IPR027417">
    <property type="entry name" value="P-loop_NTPase"/>
</dbReference>
<accession>A0ABX5VKY5</accession>
<dbReference type="RefSeq" id="WP_139948338.1">
    <property type="nucleotide sequence ID" value="NZ_CP040899.1"/>
</dbReference>
<dbReference type="Pfam" id="PF00005">
    <property type="entry name" value="ABC_tran"/>
    <property type="match status" value="1"/>
</dbReference>
<keyword evidence="1" id="KW-0813">Transport</keyword>
<evidence type="ECO:0000256" key="4">
    <source>
        <dbReference type="ARBA" id="ARBA00022967"/>
    </source>
</evidence>
<evidence type="ECO:0000313" key="8">
    <source>
        <dbReference type="Proteomes" id="UP000313948"/>
    </source>
</evidence>
<keyword evidence="4" id="KW-1278">Translocase</keyword>
<name>A0ABX5VKY5_9MICO</name>
<dbReference type="SMART" id="SM00382">
    <property type="entry name" value="AAA"/>
    <property type="match status" value="1"/>
</dbReference>
<dbReference type="EMBL" id="CP040899">
    <property type="protein sequence ID" value="QDB79104.1"/>
    <property type="molecule type" value="Genomic_DNA"/>
</dbReference>
<feature type="domain" description="ABC transporter" evidence="6">
    <location>
        <begin position="1"/>
        <end position="233"/>
    </location>
</feature>
<evidence type="ECO:0000256" key="5">
    <source>
        <dbReference type="SAM" id="MobiDB-lite"/>
    </source>
</evidence>
<keyword evidence="8" id="KW-1185">Reference proteome</keyword>
<evidence type="ECO:0000256" key="3">
    <source>
        <dbReference type="ARBA" id="ARBA00022840"/>
    </source>
</evidence>
<gene>
    <name evidence="7" type="ORF">FE251_06765</name>
</gene>
<proteinExistence type="predicted"/>
<dbReference type="InterPro" id="IPR003439">
    <property type="entry name" value="ABC_transporter-like_ATP-bd"/>
</dbReference>
<dbReference type="Proteomes" id="UP000313948">
    <property type="component" value="Chromosome"/>
</dbReference>
<dbReference type="PANTHER" id="PTHR42794:SF1">
    <property type="entry name" value="HEMIN IMPORT ATP-BINDING PROTEIN HMUV"/>
    <property type="match status" value="1"/>
</dbReference>